<protein>
    <submittedName>
        <fullName evidence="1">DUF4868 domain-containing protein</fullName>
    </submittedName>
</protein>
<sequence>MAANEALAGIKNFNVADSSLTLWTFKKSSGKSGLFKAFATVTTDELTEELKRIVTDTLARYQEVEDYQLLAQPNEVGCLYLEGDETTFPQLQDQIDLPPEEHLITNVKQLENSAGYVVRLQMGKDVLYGVRRLASDWRVKKRASVVNLVLNGNQLDLAGDQSFQIAKTFDFFATKTDLLIINKASFESLLEYKQTYATSFVELQQNDEFKAVFSDMALLIQHVGTNAMHLRRMAVVHERAHYANPDYMQRLRATNAARNWQIQFDDQDRIVPTEETIRTIIQVLLNHRLHSELSETDFDVPSASPVGG</sequence>
<dbReference type="RefSeq" id="WP_027199357.1">
    <property type="nucleotide sequence ID" value="NZ_CP017561.2"/>
</dbReference>
<dbReference type="OrthoDB" id="8387556at2"/>
<dbReference type="AlphaFoldDB" id="A0A1I9YIJ5"/>
<proteinExistence type="predicted"/>
<evidence type="ECO:0000313" key="1">
    <source>
        <dbReference type="EMBL" id="APA86128.1"/>
    </source>
</evidence>
<dbReference type="Pfam" id="PF16162">
    <property type="entry name" value="KwaB"/>
    <property type="match status" value="1"/>
</dbReference>
<gene>
    <name evidence="1" type="ORF">BJG93_12500</name>
</gene>
<dbReference type="EMBL" id="CP017561">
    <property type="protein sequence ID" value="APA86128.1"/>
    <property type="molecule type" value="Genomic_DNA"/>
</dbReference>
<reference evidence="1" key="2">
    <citation type="submission" date="2021-06" db="EMBL/GenBank/DDBJ databases">
        <authorList>
            <person name="Rogers T.H."/>
            <person name="Ramsay J.P."/>
            <person name="Wang P."/>
            <person name="Terpolilli J."/>
        </authorList>
    </citation>
    <scope>NUCLEOTIDE SEQUENCE [LARGE SCALE GENOMIC DNA]</scope>
    <source>
        <strain evidence="1">WSM5005</strain>
    </source>
</reference>
<keyword evidence="2" id="KW-1185">Reference proteome</keyword>
<organism evidence="1 2">
    <name type="scientific">Paraburkholderia sprentiae WSM5005</name>
    <dbReference type="NCBI Taxonomy" id="754502"/>
    <lineage>
        <taxon>Bacteria</taxon>
        <taxon>Pseudomonadati</taxon>
        <taxon>Pseudomonadota</taxon>
        <taxon>Betaproteobacteria</taxon>
        <taxon>Burkholderiales</taxon>
        <taxon>Burkholderiaceae</taxon>
        <taxon>Paraburkholderia</taxon>
    </lineage>
</organism>
<accession>A0A1I9YIJ5</accession>
<dbReference type="InterPro" id="IPR032359">
    <property type="entry name" value="KwaB-like"/>
</dbReference>
<dbReference type="Proteomes" id="UP000179860">
    <property type="component" value="Chromosome 1"/>
</dbReference>
<evidence type="ECO:0000313" key="2">
    <source>
        <dbReference type="Proteomes" id="UP000179860"/>
    </source>
</evidence>
<dbReference type="KEGG" id="pspw:BJG93_12500"/>
<reference evidence="1" key="1">
    <citation type="submission" date="2016-09" db="EMBL/GenBank/DDBJ databases">
        <title>The Complete Genome of Burkholderia sprentiae wsm5005.</title>
        <authorList>
            <person name="De Meyer S."/>
            <person name="Wang P."/>
            <person name="Terpolilli J."/>
        </authorList>
    </citation>
    <scope>NUCLEOTIDE SEQUENCE [LARGE SCALE GENOMIC DNA]</scope>
    <source>
        <strain evidence="1">WSM5005</strain>
    </source>
</reference>
<name>A0A1I9YIJ5_9BURK</name>